<dbReference type="GO" id="GO:0008765">
    <property type="term" value="F:UDP-N-acetylmuramoylalanyl-D-glutamate-2,6-diaminopimelate ligase activity"/>
    <property type="evidence" value="ECO:0007669"/>
    <property type="project" value="UniProtKB-UniRule"/>
</dbReference>
<dbReference type="FunFam" id="3.90.190.20:FF:000006">
    <property type="entry name" value="UDP-N-acetylmuramoyl-L-alanyl-D-glutamate--2,6-diaminopimelate ligase"/>
    <property type="match status" value="1"/>
</dbReference>
<evidence type="ECO:0000313" key="22">
    <source>
        <dbReference type="Proteomes" id="UP000199687"/>
    </source>
</evidence>
<keyword evidence="3 17" id="KW-0963">Cytoplasm</keyword>
<dbReference type="STRING" id="531814.SAMN04487944_11514"/>
<accession>A0A1H9TW86</accession>
<dbReference type="HAMAP" id="MF_00208">
    <property type="entry name" value="MurE"/>
    <property type="match status" value="1"/>
</dbReference>
<dbReference type="GO" id="GO:0005524">
    <property type="term" value="F:ATP binding"/>
    <property type="evidence" value="ECO:0007669"/>
    <property type="project" value="UniProtKB-UniRule"/>
</dbReference>
<comment type="catalytic activity">
    <reaction evidence="10 17">
        <text>UDP-N-acetyl-alpha-D-muramoyl-L-alanyl-D-glutamate + meso-2,6-diaminopimelate + ATP = UDP-N-acetyl-alpha-D-muramoyl-L-alanyl-gamma-D-glutamyl-meso-2,6-diaminopimelate + ADP + phosphate + H(+)</text>
        <dbReference type="Rhea" id="RHEA:23676"/>
        <dbReference type="ChEBI" id="CHEBI:15378"/>
        <dbReference type="ChEBI" id="CHEBI:30616"/>
        <dbReference type="ChEBI" id="CHEBI:43474"/>
        <dbReference type="ChEBI" id="CHEBI:57791"/>
        <dbReference type="ChEBI" id="CHEBI:83900"/>
        <dbReference type="ChEBI" id="CHEBI:83905"/>
        <dbReference type="ChEBI" id="CHEBI:456216"/>
        <dbReference type="EC" id="6.3.2.13"/>
    </reaction>
</comment>
<comment type="subcellular location">
    <subcellularLocation>
        <location evidence="17 18">Cytoplasm</location>
    </subcellularLocation>
</comment>
<evidence type="ECO:0000256" key="13">
    <source>
        <dbReference type="ARBA" id="ARBA00072883"/>
    </source>
</evidence>
<dbReference type="InterPro" id="IPR004101">
    <property type="entry name" value="Mur_ligase_C"/>
</dbReference>
<dbReference type="InterPro" id="IPR013221">
    <property type="entry name" value="Mur_ligase_cen"/>
</dbReference>
<dbReference type="GO" id="GO:0051301">
    <property type="term" value="P:cell division"/>
    <property type="evidence" value="ECO:0007669"/>
    <property type="project" value="UniProtKB-KW"/>
</dbReference>
<evidence type="ECO:0000256" key="5">
    <source>
        <dbReference type="ARBA" id="ARBA00022741"/>
    </source>
</evidence>
<reference evidence="21 22" key="1">
    <citation type="submission" date="2016-10" db="EMBL/GenBank/DDBJ databases">
        <authorList>
            <person name="de Groot N.N."/>
        </authorList>
    </citation>
    <scope>NUCLEOTIDE SEQUENCE [LARGE SCALE GENOMIC DNA]</scope>
    <source>
        <strain evidence="21 22">CGMCC 1.7727</strain>
    </source>
</reference>
<dbReference type="AlphaFoldDB" id="A0A1H9TW86"/>
<dbReference type="RefSeq" id="WP_089742175.1">
    <property type="nucleotide sequence ID" value="NZ_FOGL01000015.1"/>
</dbReference>
<feature type="short sequence motif" description="Meso-diaminopimelate recognition motif" evidence="17">
    <location>
        <begin position="410"/>
        <end position="413"/>
    </location>
</feature>
<keyword evidence="22" id="KW-1185">Reference proteome</keyword>
<feature type="binding site" evidence="17">
    <location>
        <position position="180"/>
    </location>
    <ligand>
        <name>UDP-N-acetyl-alpha-D-muramoyl-L-alanyl-D-glutamate</name>
        <dbReference type="ChEBI" id="CHEBI:83900"/>
    </ligand>
</feature>
<evidence type="ECO:0000256" key="3">
    <source>
        <dbReference type="ARBA" id="ARBA00022490"/>
    </source>
</evidence>
<evidence type="ECO:0000256" key="4">
    <source>
        <dbReference type="ARBA" id="ARBA00022598"/>
    </source>
</evidence>
<dbReference type="GO" id="GO:0005737">
    <property type="term" value="C:cytoplasm"/>
    <property type="evidence" value="ECO:0007669"/>
    <property type="project" value="UniProtKB-SubCell"/>
</dbReference>
<dbReference type="InterPro" id="IPR005761">
    <property type="entry name" value="UDP-N-AcMur-Glu-dNH2Pim_ligase"/>
</dbReference>
<keyword evidence="7 17" id="KW-0133">Cell shape</keyword>
<dbReference type="Gene3D" id="3.90.190.20">
    <property type="entry name" value="Mur ligase, C-terminal domain"/>
    <property type="match status" value="1"/>
</dbReference>
<feature type="binding site" evidence="17">
    <location>
        <position position="188"/>
    </location>
    <ligand>
        <name>UDP-N-acetyl-alpha-D-muramoyl-L-alanyl-D-glutamate</name>
        <dbReference type="ChEBI" id="CHEBI:83900"/>
    </ligand>
</feature>
<dbReference type="EC" id="6.3.2.13" evidence="12 17"/>
<evidence type="ECO:0000256" key="7">
    <source>
        <dbReference type="ARBA" id="ARBA00022960"/>
    </source>
</evidence>
<dbReference type="InterPro" id="IPR035911">
    <property type="entry name" value="MurE/MurF_N"/>
</dbReference>
<dbReference type="InterPro" id="IPR036565">
    <property type="entry name" value="Mur-like_cat_sf"/>
</dbReference>
<sequence length="491" mass="54730">MKLRQLAELLLVKCTMGNMETEITGIQMDSRKIEKGNLFICVPEIKGFLKDRHSYAEDAVKNGAVALVLERDVEIDVPKIFVNDARYAMSIISSHFFTYPSNELQLIGITGTNGKTTTSYIIEKILSDYGYQTGLMGNNGVKMNDNLYPTDINTQESPILQKNLRKMSDSLTDYCVMEVTSQGLDMKRVLGCNFKTAIFTNLTQDHLDYHGTFENYRNTKGLLFSNLGSSFNHNERKFAVLNADDATFHYFKKVAAAEVITYGVKSNADVIARNINMTSNGTNFDVTSFKGDINMDIQLVGIFNVYNALASITATLIEGIPLTSIKESLASLTSIDGRMEIVDEGQEFSILVDYAHTPDALENVLKSIMDFSNGRVITVFGCGGDRDKKKRSIMGQIASSYSDIVIVTSDNPRSEEPTSILKDIEKGINQSKLMEYKIIEDREEAIYEAVKTAARDDIVLIAGKGHETYQILNDKTIYFDDKEIVKKAISG</sequence>
<feature type="binding site" evidence="17">
    <location>
        <begin position="410"/>
        <end position="413"/>
    </location>
    <ligand>
        <name>meso-2,6-diaminopimelate</name>
        <dbReference type="ChEBI" id="CHEBI:57791"/>
    </ligand>
</feature>
<dbReference type="Pfam" id="PF02875">
    <property type="entry name" value="Mur_ligase_C"/>
    <property type="match status" value="1"/>
</dbReference>
<evidence type="ECO:0000256" key="9">
    <source>
        <dbReference type="ARBA" id="ARBA00023316"/>
    </source>
</evidence>
<feature type="binding site" evidence="17">
    <location>
        <position position="386"/>
    </location>
    <ligand>
        <name>meso-2,6-diaminopimelate</name>
        <dbReference type="ChEBI" id="CHEBI:57791"/>
    </ligand>
</feature>
<keyword evidence="17" id="KW-0460">Magnesium</keyword>
<dbReference type="PANTHER" id="PTHR23135">
    <property type="entry name" value="MUR LIGASE FAMILY MEMBER"/>
    <property type="match status" value="1"/>
</dbReference>
<dbReference type="NCBIfam" id="NF001126">
    <property type="entry name" value="PRK00139.1-4"/>
    <property type="match status" value="1"/>
</dbReference>
<evidence type="ECO:0000256" key="12">
    <source>
        <dbReference type="ARBA" id="ARBA00066633"/>
    </source>
</evidence>
<keyword evidence="8 17" id="KW-0573">Peptidoglycan synthesis</keyword>
<evidence type="ECO:0000256" key="15">
    <source>
        <dbReference type="ARBA" id="ARBA00076158"/>
    </source>
</evidence>
<organism evidence="21 22">
    <name type="scientific">Gracilibacillus ureilyticus</name>
    <dbReference type="NCBI Taxonomy" id="531814"/>
    <lineage>
        <taxon>Bacteria</taxon>
        <taxon>Bacillati</taxon>
        <taxon>Bacillota</taxon>
        <taxon>Bacilli</taxon>
        <taxon>Bacillales</taxon>
        <taxon>Bacillaceae</taxon>
        <taxon>Gracilibacillus</taxon>
    </lineage>
</organism>
<keyword evidence="9 17" id="KW-0961">Cell wall biogenesis/degradation</keyword>
<evidence type="ECO:0000256" key="11">
    <source>
        <dbReference type="ARBA" id="ARBA00056782"/>
    </source>
</evidence>
<evidence type="ECO:0000259" key="20">
    <source>
        <dbReference type="Pfam" id="PF08245"/>
    </source>
</evidence>
<evidence type="ECO:0000256" key="16">
    <source>
        <dbReference type="ARBA" id="ARBA00081560"/>
    </source>
</evidence>
<dbReference type="Pfam" id="PF08245">
    <property type="entry name" value="Mur_ligase_M"/>
    <property type="match status" value="1"/>
</dbReference>
<comment type="similarity">
    <text evidence="2 17">Belongs to the MurCDEF family. MurE subfamily.</text>
</comment>
<keyword evidence="5 17" id="KW-0547">Nucleotide-binding</keyword>
<protein>
    <recommendedName>
        <fullName evidence="13 17">UDP-N-acetylmuramoyl-L-alanyl-D-glutamate--2,6-diaminopimelate ligase</fullName>
        <ecNumber evidence="12 17">6.3.2.13</ecNumber>
    </recommendedName>
    <alternativeName>
        <fullName evidence="14 17">Meso-A2pm-adding enzyme</fullName>
    </alternativeName>
    <alternativeName>
        <fullName evidence="15 17">Meso-diaminopimelate-adding enzyme</fullName>
    </alternativeName>
    <alternativeName>
        <fullName evidence="16 17">UDP-MurNAc-L-Ala-D-Glu:meso-diaminopimelate ligase</fullName>
    </alternativeName>
    <alternativeName>
        <fullName evidence="17">UDP-MurNAc-tripeptide synthetase</fullName>
    </alternativeName>
    <alternativeName>
        <fullName evidence="17">UDP-N-acetylmuramyl-tripeptide synthetase</fullName>
    </alternativeName>
</protein>
<dbReference type="InterPro" id="IPR036615">
    <property type="entry name" value="Mur_ligase_C_dom_sf"/>
</dbReference>
<dbReference type="PANTHER" id="PTHR23135:SF4">
    <property type="entry name" value="UDP-N-ACETYLMURAMOYL-L-ALANYL-D-GLUTAMATE--2,6-DIAMINOPIMELATE LIGASE MURE HOMOLOG, CHLOROPLASTIC"/>
    <property type="match status" value="1"/>
</dbReference>
<dbReference type="Gene3D" id="3.40.1190.10">
    <property type="entry name" value="Mur-like, catalytic domain"/>
    <property type="match status" value="1"/>
</dbReference>
<evidence type="ECO:0000256" key="10">
    <source>
        <dbReference type="ARBA" id="ARBA00050251"/>
    </source>
</evidence>
<dbReference type="UniPathway" id="UPA00219"/>
<keyword evidence="17 18" id="KW-0132">Cell division</keyword>
<dbReference type="GO" id="GO:0009252">
    <property type="term" value="P:peptidoglycan biosynthetic process"/>
    <property type="evidence" value="ECO:0007669"/>
    <property type="project" value="UniProtKB-UniRule"/>
</dbReference>
<name>A0A1H9TW86_9BACI</name>
<evidence type="ECO:0000256" key="1">
    <source>
        <dbReference type="ARBA" id="ARBA00004752"/>
    </source>
</evidence>
<feature type="binding site" evidence="17">
    <location>
        <begin position="111"/>
        <end position="117"/>
    </location>
    <ligand>
        <name>ATP</name>
        <dbReference type="ChEBI" id="CHEBI:30616"/>
    </ligand>
</feature>
<dbReference type="GO" id="GO:0071555">
    <property type="term" value="P:cell wall organization"/>
    <property type="evidence" value="ECO:0007669"/>
    <property type="project" value="UniProtKB-KW"/>
</dbReference>
<comment type="pathway">
    <text evidence="1 17 18">Cell wall biogenesis; peptidoglycan biosynthesis.</text>
</comment>
<feature type="binding site" evidence="17">
    <location>
        <position position="467"/>
    </location>
    <ligand>
        <name>meso-2,6-diaminopimelate</name>
        <dbReference type="ChEBI" id="CHEBI:57791"/>
    </ligand>
</feature>
<evidence type="ECO:0000256" key="2">
    <source>
        <dbReference type="ARBA" id="ARBA00005898"/>
    </source>
</evidence>
<evidence type="ECO:0000256" key="17">
    <source>
        <dbReference type="HAMAP-Rule" id="MF_00208"/>
    </source>
</evidence>
<dbReference type="GO" id="GO:0000287">
    <property type="term" value="F:magnesium ion binding"/>
    <property type="evidence" value="ECO:0007669"/>
    <property type="project" value="UniProtKB-UniRule"/>
</dbReference>
<feature type="domain" description="Mur ligase central" evidence="20">
    <location>
        <begin position="109"/>
        <end position="314"/>
    </location>
</feature>
<keyword evidence="4 17" id="KW-0436">Ligase</keyword>
<keyword evidence="6 17" id="KW-0067">ATP-binding</keyword>
<comment type="function">
    <text evidence="11 17">Catalyzes the addition of meso-diaminopimelic acid to the nucleotide precursor UDP-N-acetylmuramoyl-L-alanyl-D-glutamate (UMAG) in the biosynthesis of bacterial cell-wall peptidoglycan.</text>
</comment>
<dbReference type="SUPFAM" id="SSF53244">
    <property type="entry name" value="MurD-like peptide ligases, peptide-binding domain"/>
    <property type="match status" value="1"/>
</dbReference>
<gene>
    <name evidence="17" type="primary">murE</name>
    <name evidence="21" type="ORF">SAMN04487944_11514</name>
</gene>
<dbReference type="InterPro" id="IPR018109">
    <property type="entry name" value="Folylpolyglutamate_synth_CS"/>
</dbReference>
<feature type="binding site" evidence="17">
    <location>
        <position position="463"/>
    </location>
    <ligand>
        <name>meso-2,6-diaminopimelate</name>
        <dbReference type="ChEBI" id="CHEBI:57791"/>
    </ligand>
</feature>
<dbReference type="Gene3D" id="3.40.1390.10">
    <property type="entry name" value="MurE/MurF, N-terminal domain"/>
    <property type="match status" value="1"/>
</dbReference>
<evidence type="ECO:0000256" key="6">
    <source>
        <dbReference type="ARBA" id="ARBA00022840"/>
    </source>
</evidence>
<evidence type="ECO:0000313" key="21">
    <source>
        <dbReference type="EMBL" id="SES01268.1"/>
    </source>
</evidence>
<dbReference type="SUPFAM" id="SSF63418">
    <property type="entry name" value="MurE/MurF N-terminal domain"/>
    <property type="match status" value="1"/>
</dbReference>
<dbReference type="Proteomes" id="UP000199687">
    <property type="component" value="Unassembled WGS sequence"/>
</dbReference>
<proteinExistence type="inferred from homology"/>
<comment type="caution">
    <text evidence="17">Lacks conserved residue(s) required for the propagation of feature annotation.</text>
</comment>
<dbReference type="OrthoDB" id="9800958at2"/>
<dbReference type="PROSITE" id="PS01011">
    <property type="entry name" value="FOLYLPOLYGLU_SYNT_1"/>
    <property type="match status" value="1"/>
</dbReference>
<comment type="PTM">
    <text evidence="17">Carboxylation is probably crucial for Mg(2+) binding and, consequently, for the gamma-phosphate positioning of ATP.</text>
</comment>
<keyword evidence="17 18" id="KW-0131">Cell cycle</keyword>
<feature type="modified residue" description="N6-carboxylysine" evidence="17">
    <location>
        <position position="220"/>
    </location>
</feature>
<feature type="binding site" evidence="17">
    <location>
        <position position="30"/>
    </location>
    <ligand>
        <name>UDP-N-acetyl-alpha-D-muramoyl-L-alanyl-D-glutamate</name>
        <dbReference type="ChEBI" id="CHEBI:83900"/>
    </ligand>
</feature>
<evidence type="ECO:0000259" key="19">
    <source>
        <dbReference type="Pfam" id="PF02875"/>
    </source>
</evidence>
<dbReference type="NCBIfam" id="TIGR01085">
    <property type="entry name" value="murE"/>
    <property type="match status" value="1"/>
</dbReference>
<dbReference type="SUPFAM" id="SSF53623">
    <property type="entry name" value="MurD-like peptide ligases, catalytic domain"/>
    <property type="match status" value="1"/>
</dbReference>
<dbReference type="EMBL" id="FOGL01000015">
    <property type="protein sequence ID" value="SES01268.1"/>
    <property type="molecule type" value="Genomic_DNA"/>
</dbReference>
<comment type="cofactor">
    <cofactor evidence="17">
        <name>Mg(2+)</name>
        <dbReference type="ChEBI" id="CHEBI:18420"/>
    </cofactor>
</comment>
<feature type="domain" description="Mur ligase C-terminal" evidence="19">
    <location>
        <begin position="337"/>
        <end position="465"/>
    </location>
</feature>
<evidence type="ECO:0000256" key="14">
    <source>
        <dbReference type="ARBA" id="ARBA00075482"/>
    </source>
</evidence>
<dbReference type="GO" id="GO:0008360">
    <property type="term" value="P:regulation of cell shape"/>
    <property type="evidence" value="ECO:0007669"/>
    <property type="project" value="UniProtKB-KW"/>
</dbReference>
<evidence type="ECO:0000256" key="8">
    <source>
        <dbReference type="ARBA" id="ARBA00022984"/>
    </source>
</evidence>
<dbReference type="GO" id="GO:0004326">
    <property type="term" value="F:tetrahydrofolylpolyglutamate synthase activity"/>
    <property type="evidence" value="ECO:0007669"/>
    <property type="project" value="InterPro"/>
</dbReference>
<evidence type="ECO:0000256" key="18">
    <source>
        <dbReference type="RuleBase" id="RU004135"/>
    </source>
</evidence>